<sequence>MSHEVRTRLWIHNEEVDAASGLTFETTNPATGATIASVARGAAADIDRAVASAREAMASPEWRGMDAHKRARLMWRLADLIQENADELGALETRDNGKPYFEARKVDLPSVVENFRYFAGLADKIGGETIPVSGPFLNYTMREPVGVVGAIVPWNFPLSLAAWKVAPALACGNAVILKPAEQTPLTAIRLGELAAEAGFPPGVLNVVPGFGHEAGAALVAHPGVDTVAFTGSTEVGRIVARSAADTLKKVSLELGGKSPNIIFADADLKAAIRGAGTGIFYGKGEVCAAGSRILVERPVYDEFVSAFAARAEKTTVGDPMDAGTRLGAIVSEEQLERVLGYVEAGRSDGARLVAGGERTSVDGKGNFVTATVFADVDQEMTIAREEIFGPVAAVIPFDGVEEAIAIANATEYGLASGVWTRDAGKALRVARDLQAGTVWVNTYNQYDSGSPFGGYKSSGYGRDLGVQAALDKYTQTKSVWVAVDG</sequence>
<dbReference type="RefSeq" id="WP_405277009.1">
    <property type="nucleotide sequence ID" value="NZ_JBBHLI010000004.1"/>
</dbReference>
<dbReference type="Pfam" id="PF00171">
    <property type="entry name" value="Aldedh"/>
    <property type="match status" value="1"/>
</dbReference>
<evidence type="ECO:0000256" key="2">
    <source>
        <dbReference type="PROSITE-ProRule" id="PRU10007"/>
    </source>
</evidence>
<dbReference type="SUPFAM" id="SSF53720">
    <property type="entry name" value="ALDH-like"/>
    <property type="match status" value="1"/>
</dbReference>
<evidence type="ECO:0000313" key="6">
    <source>
        <dbReference type="Proteomes" id="UP001484239"/>
    </source>
</evidence>
<dbReference type="InterPro" id="IPR016163">
    <property type="entry name" value="Ald_DH_C"/>
</dbReference>
<proteinExistence type="inferred from homology"/>
<feature type="active site" evidence="2">
    <location>
        <position position="253"/>
    </location>
</feature>
<comment type="similarity">
    <text evidence="3">Belongs to the aldehyde dehydrogenase family.</text>
</comment>
<dbReference type="Proteomes" id="UP001484239">
    <property type="component" value="Unassembled WGS sequence"/>
</dbReference>
<dbReference type="InterPro" id="IPR016162">
    <property type="entry name" value="Ald_DH_N"/>
</dbReference>
<comment type="caution">
    <text evidence="5">The sequence shown here is derived from an EMBL/GenBank/DDBJ whole genome shotgun (WGS) entry which is preliminary data.</text>
</comment>
<dbReference type="InterPro" id="IPR015590">
    <property type="entry name" value="Aldehyde_DH_dom"/>
</dbReference>
<dbReference type="EMBL" id="JBBHLI010000004">
    <property type="protein sequence ID" value="MEK9501026.1"/>
    <property type="molecule type" value="Genomic_DNA"/>
</dbReference>
<evidence type="ECO:0000256" key="3">
    <source>
        <dbReference type="RuleBase" id="RU003345"/>
    </source>
</evidence>
<dbReference type="PROSITE" id="PS00687">
    <property type="entry name" value="ALDEHYDE_DEHYDR_GLU"/>
    <property type="match status" value="1"/>
</dbReference>
<accession>A0ABU9E8G7</accession>
<keyword evidence="6" id="KW-1185">Reference proteome</keyword>
<reference evidence="5 6" key="1">
    <citation type="submission" date="2024-02" db="EMBL/GenBank/DDBJ databases">
        <title>A novel Gemmatimonadota bacterium.</title>
        <authorList>
            <person name="Du Z.-J."/>
            <person name="Ye Y.-Q."/>
        </authorList>
    </citation>
    <scope>NUCLEOTIDE SEQUENCE [LARGE SCALE GENOMIC DNA]</scope>
    <source>
        <strain evidence="5 6">DH-20</strain>
    </source>
</reference>
<keyword evidence="1 3" id="KW-0560">Oxidoreductase</keyword>
<dbReference type="Gene3D" id="3.40.309.10">
    <property type="entry name" value="Aldehyde Dehydrogenase, Chain A, domain 2"/>
    <property type="match status" value="1"/>
</dbReference>
<protein>
    <submittedName>
        <fullName evidence="5">Aldehyde dehydrogenase family protein</fullName>
    </submittedName>
</protein>
<name>A0ABU9E8G7_9BACT</name>
<evidence type="ECO:0000259" key="4">
    <source>
        <dbReference type="Pfam" id="PF00171"/>
    </source>
</evidence>
<dbReference type="PANTHER" id="PTHR11699">
    <property type="entry name" value="ALDEHYDE DEHYDROGENASE-RELATED"/>
    <property type="match status" value="1"/>
</dbReference>
<dbReference type="InterPro" id="IPR029510">
    <property type="entry name" value="Ald_DH_CS_GLU"/>
</dbReference>
<dbReference type="InterPro" id="IPR016161">
    <property type="entry name" value="Ald_DH/histidinol_DH"/>
</dbReference>
<evidence type="ECO:0000256" key="1">
    <source>
        <dbReference type="ARBA" id="ARBA00023002"/>
    </source>
</evidence>
<gene>
    <name evidence="5" type="ORF">WI372_08560</name>
</gene>
<feature type="domain" description="Aldehyde dehydrogenase" evidence="4">
    <location>
        <begin position="19"/>
        <end position="479"/>
    </location>
</feature>
<evidence type="ECO:0000313" key="5">
    <source>
        <dbReference type="EMBL" id="MEK9501026.1"/>
    </source>
</evidence>
<dbReference type="Gene3D" id="3.40.605.10">
    <property type="entry name" value="Aldehyde Dehydrogenase, Chain A, domain 1"/>
    <property type="match status" value="1"/>
</dbReference>
<organism evidence="5 6">
    <name type="scientific">Gaopeijia maritima</name>
    <dbReference type="NCBI Taxonomy" id="3119007"/>
    <lineage>
        <taxon>Bacteria</taxon>
        <taxon>Pseudomonadati</taxon>
        <taxon>Gemmatimonadota</taxon>
        <taxon>Longimicrobiia</taxon>
        <taxon>Gaopeijiales</taxon>
        <taxon>Gaopeijiaceae</taxon>
        <taxon>Gaopeijia</taxon>
    </lineage>
</organism>